<dbReference type="PROSITE" id="PS50225">
    <property type="entry name" value="SOCS"/>
    <property type="match status" value="1"/>
</dbReference>
<feature type="repeat" description="ANK" evidence="6">
    <location>
        <begin position="92"/>
        <end position="117"/>
    </location>
</feature>
<dbReference type="InterPro" id="IPR001496">
    <property type="entry name" value="SOCS_box"/>
</dbReference>
<reference key="1">
    <citation type="journal article" date="2007" name="Nature">
        <title>The medaka draft genome and insights into vertebrate genome evolution.</title>
        <authorList>
            <person name="Kasahara M."/>
            <person name="Naruse K."/>
            <person name="Sasaki S."/>
            <person name="Nakatani Y."/>
            <person name="Qu W."/>
            <person name="Ahsan B."/>
            <person name="Yamada T."/>
            <person name="Nagayasu Y."/>
            <person name="Doi K."/>
            <person name="Kasai Y."/>
            <person name="Jindo T."/>
            <person name="Kobayashi D."/>
            <person name="Shimada A."/>
            <person name="Toyoda A."/>
            <person name="Kuroki Y."/>
            <person name="Fujiyama A."/>
            <person name="Sasaki T."/>
            <person name="Shimizu A."/>
            <person name="Asakawa S."/>
            <person name="Shimizu N."/>
            <person name="Hashimoto S."/>
            <person name="Yang J."/>
            <person name="Lee Y."/>
            <person name="Matsushima K."/>
            <person name="Sugano S."/>
            <person name="Sakaizumi M."/>
            <person name="Narita T."/>
            <person name="Ohishi K."/>
            <person name="Haga S."/>
            <person name="Ohta F."/>
            <person name="Nomoto H."/>
            <person name="Nogata K."/>
            <person name="Morishita T."/>
            <person name="Endo T."/>
            <person name="Shin-I T."/>
            <person name="Takeda H."/>
            <person name="Morishita S."/>
            <person name="Kohara Y."/>
        </authorList>
    </citation>
    <scope>NUCLEOTIDE SEQUENCE [LARGE SCALE GENOMIC DNA]</scope>
    <source>
        <strain>Hd-rR</strain>
    </source>
</reference>
<dbReference type="UniPathway" id="UPA00143"/>
<feature type="domain" description="SOCS box" evidence="7">
    <location>
        <begin position="246"/>
        <end position="288"/>
    </location>
</feature>
<evidence type="ECO:0000256" key="4">
    <source>
        <dbReference type="ARBA" id="ARBA00022786"/>
    </source>
</evidence>
<feature type="repeat" description="ANK" evidence="6">
    <location>
        <begin position="124"/>
        <end position="156"/>
    </location>
</feature>
<keyword evidence="5 6" id="KW-0040">ANK repeat</keyword>
<feature type="repeat" description="ANK" evidence="6">
    <location>
        <begin position="59"/>
        <end position="91"/>
    </location>
</feature>
<keyword evidence="3" id="KW-0677">Repeat</keyword>
<dbReference type="SUPFAM" id="SSF48403">
    <property type="entry name" value="Ankyrin repeat"/>
    <property type="match status" value="1"/>
</dbReference>
<sequence>MSAGHKETQRASTGFFSSPLMSDVESDWSPVHAAAFNGQLLTLQRLVAQGVCVNLSTLDRVSPLHGACMQGHTACAELLLENGADVNRSTVDGRTALTEACARGHVTCVSLLLQRGAAPLGSSQPSSPIHLAAAAGRPECIEALVLHGADVDQHVDVVGTPLHAACSNLHLSSVEKLLQLGANVNQSRLDDSPLHIAARLSSPELVFVLLDHGADHRLTNSEGKRPVDLAPQNSPAGRLLEAAGGVPPLKQLCRLCIRRTVGRRRLAGIHDLHLPAQIQQYLLYLSGPREGLIESNPSTF</sequence>
<dbReference type="InterPro" id="IPR036770">
    <property type="entry name" value="Ankyrin_rpt-contain_sf"/>
</dbReference>
<organism evidence="8 9">
    <name type="scientific">Oryzias latipes</name>
    <name type="common">Japanese rice fish</name>
    <name type="synonym">Japanese killifish</name>
    <dbReference type="NCBI Taxonomy" id="8090"/>
    <lineage>
        <taxon>Eukaryota</taxon>
        <taxon>Metazoa</taxon>
        <taxon>Chordata</taxon>
        <taxon>Craniata</taxon>
        <taxon>Vertebrata</taxon>
        <taxon>Euteleostomi</taxon>
        <taxon>Actinopterygii</taxon>
        <taxon>Neopterygii</taxon>
        <taxon>Teleostei</taxon>
        <taxon>Neoteleostei</taxon>
        <taxon>Acanthomorphata</taxon>
        <taxon>Ovalentaria</taxon>
        <taxon>Atherinomorphae</taxon>
        <taxon>Beloniformes</taxon>
        <taxon>Adrianichthyidae</taxon>
        <taxon>Oryziinae</taxon>
        <taxon>Oryzias</taxon>
    </lineage>
</organism>
<dbReference type="GO" id="GO:0035556">
    <property type="term" value="P:intracellular signal transduction"/>
    <property type="evidence" value="ECO:0007669"/>
    <property type="project" value="InterPro"/>
</dbReference>
<dbReference type="Pfam" id="PF13637">
    <property type="entry name" value="Ank_4"/>
    <property type="match status" value="1"/>
</dbReference>
<dbReference type="SUPFAM" id="SSF158235">
    <property type="entry name" value="SOCS box-like"/>
    <property type="match status" value="1"/>
</dbReference>
<comment type="pathway">
    <text evidence="1">Protein modification; protein ubiquitination.</text>
</comment>
<dbReference type="FunFam" id="1.10.750.20:FF:000001">
    <property type="entry name" value="Ankyrin repeat and SOCS box containing 1"/>
    <property type="match status" value="1"/>
</dbReference>
<evidence type="ECO:0000256" key="1">
    <source>
        <dbReference type="ARBA" id="ARBA00004906"/>
    </source>
</evidence>
<keyword evidence="4" id="KW-0833">Ubl conjugation pathway</keyword>
<proteinExistence type="inferred from homology"/>
<evidence type="ECO:0000313" key="8">
    <source>
        <dbReference type="Ensembl" id="ENSORLP00015010723.1"/>
    </source>
</evidence>
<evidence type="ECO:0000256" key="5">
    <source>
        <dbReference type="ARBA" id="ARBA00023043"/>
    </source>
</evidence>
<dbReference type="Pfam" id="PF12796">
    <property type="entry name" value="Ank_2"/>
    <property type="match status" value="1"/>
</dbReference>
<feature type="repeat" description="ANK" evidence="6">
    <location>
        <begin position="160"/>
        <end position="189"/>
    </location>
</feature>
<dbReference type="PROSITE" id="PS50297">
    <property type="entry name" value="ANK_REP_REGION"/>
    <property type="match status" value="5"/>
</dbReference>
<dbReference type="Gene3D" id="1.25.40.20">
    <property type="entry name" value="Ankyrin repeat-containing domain"/>
    <property type="match status" value="1"/>
</dbReference>
<evidence type="ECO:0000256" key="6">
    <source>
        <dbReference type="PROSITE-ProRule" id="PRU00023"/>
    </source>
</evidence>
<dbReference type="PROSITE" id="PS50088">
    <property type="entry name" value="ANK_REPEAT"/>
    <property type="match status" value="5"/>
</dbReference>
<evidence type="ECO:0000256" key="2">
    <source>
        <dbReference type="ARBA" id="ARBA00005949"/>
    </source>
</evidence>
<name>A0A3P9HSL2_ORYLA</name>
<evidence type="ECO:0000256" key="3">
    <source>
        <dbReference type="ARBA" id="ARBA00022737"/>
    </source>
</evidence>
<dbReference type="PANTHER" id="PTHR24136">
    <property type="entry name" value="SOWAH (DROSOPHILA) HOMOLOG"/>
    <property type="match status" value="1"/>
</dbReference>
<dbReference type="InterPro" id="IPR002110">
    <property type="entry name" value="Ankyrin_rpt"/>
</dbReference>
<reference evidence="8 9" key="2">
    <citation type="submission" date="2017-04" db="EMBL/GenBank/DDBJ databases">
        <title>CpG methylation of centromeres and impact of large insertions on vertebrate speciation.</title>
        <authorList>
            <person name="Ichikawa K."/>
            <person name="Yoshimura J."/>
            <person name="Morishita S."/>
        </authorList>
    </citation>
    <scope>NUCLEOTIDE SEQUENCE</scope>
    <source>
        <strain evidence="8 9">HSOK</strain>
    </source>
</reference>
<comment type="similarity">
    <text evidence="2">Belongs to the ankyrin SOCS box (ASB) family.</text>
</comment>
<dbReference type="Ensembl" id="ENSORLT00015017378.1">
    <property type="protein sequence ID" value="ENSORLP00015010723.1"/>
    <property type="gene ID" value="ENSORLG00015011527.1"/>
</dbReference>
<dbReference type="Gene3D" id="1.10.750.20">
    <property type="entry name" value="SOCS box"/>
    <property type="match status" value="1"/>
</dbReference>
<dbReference type="CDD" id="cd03716">
    <property type="entry name" value="SOCS_ASB_like"/>
    <property type="match status" value="1"/>
</dbReference>
<evidence type="ECO:0000259" key="7">
    <source>
        <dbReference type="PROSITE" id="PS50225"/>
    </source>
</evidence>
<reference evidence="8" key="3">
    <citation type="submission" date="2025-08" db="UniProtKB">
        <authorList>
            <consortium name="Ensembl"/>
        </authorList>
    </citation>
    <scope>IDENTIFICATION</scope>
    <source>
        <strain evidence="8">HSOK</strain>
    </source>
</reference>
<dbReference type="PANTHER" id="PTHR24136:SF17">
    <property type="entry name" value="ANKYRIN REPEAT AND SOCS BOX PROTEIN 9"/>
    <property type="match status" value="1"/>
</dbReference>
<dbReference type="GO" id="GO:0016567">
    <property type="term" value="P:protein ubiquitination"/>
    <property type="evidence" value="ECO:0007669"/>
    <property type="project" value="UniProtKB-UniPathway"/>
</dbReference>
<dbReference type="SMART" id="SM00248">
    <property type="entry name" value="ANK"/>
    <property type="match status" value="6"/>
</dbReference>
<dbReference type="Pfam" id="PF07525">
    <property type="entry name" value="SOCS_box"/>
    <property type="match status" value="1"/>
</dbReference>
<dbReference type="Proteomes" id="UP000265200">
    <property type="component" value="Chromosome 21"/>
</dbReference>
<dbReference type="InterPro" id="IPR051573">
    <property type="entry name" value="Ankyrin-SOCS_box_domain"/>
</dbReference>
<dbReference type="SMART" id="SM00969">
    <property type="entry name" value="SOCS_box"/>
    <property type="match status" value="1"/>
</dbReference>
<dbReference type="InterPro" id="IPR036036">
    <property type="entry name" value="SOCS_box-like_dom_sf"/>
</dbReference>
<protein>
    <recommendedName>
        <fullName evidence="7">SOCS box domain-containing protein</fullName>
    </recommendedName>
</protein>
<dbReference type="FunFam" id="1.25.40.20:FF:000016">
    <property type="entry name" value="Ankyrin repeat and SOCS box containing 5"/>
    <property type="match status" value="1"/>
</dbReference>
<accession>A0A3P9HSL2</accession>
<evidence type="ECO:0000313" key="9">
    <source>
        <dbReference type="Proteomes" id="UP000265200"/>
    </source>
</evidence>
<feature type="repeat" description="ANK" evidence="6">
    <location>
        <begin position="189"/>
        <end position="221"/>
    </location>
</feature>
<dbReference type="AlphaFoldDB" id="A0A3P9HSL2"/>
<reference evidence="8" key="4">
    <citation type="submission" date="2025-09" db="UniProtKB">
        <authorList>
            <consortium name="Ensembl"/>
        </authorList>
    </citation>
    <scope>IDENTIFICATION</scope>
    <source>
        <strain evidence="8">HSOK</strain>
    </source>
</reference>